<keyword evidence="2" id="KW-1185">Reference proteome</keyword>
<dbReference type="RefSeq" id="XP_025724490.1">
    <property type="nucleotide sequence ID" value="XM_025868705.1"/>
</dbReference>
<gene>
    <name evidence="3" type="primary">LOC112821454</name>
</gene>
<feature type="region of interest" description="Disordered" evidence="1">
    <location>
        <begin position="72"/>
        <end position="93"/>
    </location>
</feature>
<organism evidence="2 3">
    <name type="scientific">Callorhinus ursinus</name>
    <name type="common">Northern fur seal</name>
    <dbReference type="NCBI Taxonomy" id="34884"/>
    <lineage>
        <taxon>Eukaryota</taxon>
        <taxon>Metazoa</taxon>
        <taxon>Chordata</taxon>
        <taxon>Craniata</taxon>
        <taxon>Vertebrata</taxon>
        <taxon>Euteleostomi</taxon>
        <taxon>Mammalia</taxon>
        <taxon>Eutheria</taxon>
        <taxon>Laurasiatheria</taxon>
        <taxon>Carnivora</taxon>
        <taxon>Caniformia</taxon>
        <taxon>Pinnipedia</taxon>
        <taxon>Otariidae</taxon>
        <taxon>Callorhinus</taxon>
    </lineage>
</organism>
<reference key="1">
    <citation type="submission" date="2019-01" db="UniProtKB">
        <authorList>
            <consortium name="RefSeq"/>
        </authorList>
    </citation>
    <scope>IDENTIFICATION</scope>
</reference>
<accession>A0A3Q7NS73</accession>
<proteinExistence type="predicted"/>
<dbReference type="InParanoid" id="A0A3Q7NS73"/>
<evidence type="ECO:0000313" key="2">
    <source>
        <dbReference type="Proteomes" id="UP000286641"/>
    </source>
</evidence>
<sequence length="109" mass="11223">MAETPSGPRLRGVAHRVPLRGLRGLASAGSLAPPCSPPLRFAIFPPGPRRGIGGDFSLPALGFLGWGRQGFKGEPGRSDPAARVGAHGPLPAGLCENGTAQGRRNLHLC</sequence>
<dbReference type="Proteomes" id="UP000286641">
    <property type="component" value="Unplaced"/>
</dbReference>
<evidence type="ECO:0000313" key="3">
    <source>
        <dbReference type="RefSeq" id="XP_025724490.1"/>
    </source>
</evidence>
<evidence type="ECO:0000256" key="1">
    <source>
        <dbReference type="SAM" id="MobiDB-lite"/>
    </source>
</evidence>
<protein>
    <submittedName>
        <fullName evidence="3">Uncharacterized protein LOC112821454</fullName>
    </submittedName>
</protein>
<dbReference type="AlphaFoldDB" id="A0A3Q7NS73"/>
<name>A0A3Q7NS73_CALUR</name>
<reference evidence="3" key="2">
    <citation type="submission" date="2025-08" db="UniProtKB">
        <authorList>
            <consortium name="RefSeq"/>
        </authorList>
    </citation>
    <scope>IDENTIFICATION</scope>
    <source>
        <tissue evidence="3">Blood</tissue>
    </source>
</reference>